<dbReference type="Gene3D" id="1.10.287.110">
    <property type="entry name" value="DnaJ domain"/>
    <property type="match status" value="1"/>
</dbReference>
<dbReference type="InterPro" id="IPR036869">
    <property type="entry name" value="J_dom_sf"/>
</dbReference>
<dbReference type="PRINTS" id="PR00625">
    <property type="entry name" value="JDOMAIN"/>
</dbReference>
<dbReference type="OrthoDB" id="10250354at2759"/>
<dbReference type="Pfam" id="PF00226">
    <property type="entry name" value="DnaJ"/>
    <property type="match status" value="1"/>
</dbReference>
<dbReference type="SMART" id="SM00271">
    <property type="entry name" value="DnaJ"/>
    <property type="match status" value="1"/>
</dbReference>
<dbReference type="AlphaFoldDB" id="A0A835LYR5"/>
<dbReference type="CDD" id="cd06257">
    <property type="entry name" value="DnaJ"/>
    <property type="match status" value="1"/>
</dbReference>
<organism evidence="2 3">
    <name type="scientific">Coptis chinensis</name>
    <dbReference type="NCBI Taxonomy" id="261450"/>
    <lineage>
        <taxon>Eukaryota</taxon>
        <taxon>Viridiplantae</taxon>
        <taxon>Streptophyta</taxon>
        <taxon>Embryophyta</taxon>
        <taxon>Tracheophyta</taxon>
        <taxon>Spermatophyta</taxon>
        <taxon>Magnoliopsida</taxon>
        <taxon>Ranunculales</taxon>
        <taxon>Ranunculaceae</taxon>
        <taxon>Coptidoideae</taxon>
        <taxon>Coptis</taxon>
    </lineage>
</organism>
<gene>
    <name evidence="2" type="ORF">IFM89_019523</name>
</gene>
<dbReference type="PROSITE" id="PS50076">
    <property type="entry name" value="DNAJ_2"/>
    <property type="match status" value="1"/>
</dbReference>
<dbReference type="EMBL" id="JADFTS010000004">
    <property type="protein sequence ID" value="KAF9609967.1"/>
    <property type="molecule type" value="Genomic_DNA"/>
</dbReference>
<protein>
    <recommendedName>
        <fullName evidence="1">J domain-containing protein</fullName>
    </recommendedName>
</protein>
<evidence type="ECO:0000259" key="1">
    <source>
        <dbReference type="PROSITE" id="PS50076"/>
    </source>
</evidence>
<sequence>MAIWKHYMGKGPGKGYILGLEKQHEVAGNDMDWYGILQVEVTSDEASIKKQYRKLALLPHPNKNSLHGADTAFKLIGEAHRVLTDRAKRSLFDMKYKAFKGRSQLPQQRPCPVRKQHVVGNSYGNRGRTQYAKVNLQLQLPQPTQPTKEQLTFWIACPFCTMRYQYYNDLLNRALRCQNCFKPFIAYNLNVQGVPRGVPSGAPCTQPAAPQ</sequence>
<dbReference type="Proteomes" id="UP000631114">
    <property type="component" value="Unassembled WGS sequence"/>
</dbReference>
<dbReference type="InterPro" id="IPR001623">
    <property type="entry name" value="DnaJ_domain"/>
</dbReference>
<feature type="domain" description="J" evidence="1">
    <location>
        <begin position="32"/>
        <end position="96"/>
    </location>
</feature>
<dbReference type="PANTHER" id="PTHR47374:SF6">
    <property type="entry name" value="ENDOSOME ANTIGEN-LIKE PROTEIN, PUTATIVE (DUF3444)-RELATED"/>
    <property type="match status" value="1"/>
</dbReference>
<accession>A0A835LYR5</accession>
<evidence type="ECO:0000313" key="3">
    <source>
        <dbReference type="Proteomes" id="UP000631114"/>
    </source>
</evidence>
<evidence type="ECO:0000313" key="2">
    <source>
        <dbReference type="EMBL" id="KAF9609967.1"/>
    </source>
</evidence>
<proteinExistence type="predicted"/>
<reference evidence="2 3" key="1">
    <citation type="submission" date="2020-10" db="EMBL/GenBank/DDBJ databases">
        <title>The Coptis chinensis genome and diversification of protoberbering-type alkaloids.</title>
        <authorList>
            <person name="Wang B."/>
            <person name="Shu S."/>
            <person name="Song C."/>
            <person name="Liu Y."/>
        </authorList>
    </citation>
    <scope>NUCLEOTIDE SEQUENCE [LARGE SCALE GENOMIC DNA]</scope>
    <source>
        <strain evidence="2">HL-2020</strain>
        <tissue evidence="2">Leaf</tissue>
    </source>
</reference>
<comment type="caution">
    <text evidence="2">The sequence shown here is derived from an EMBL/GenBank/DDBJ whole genome shotgun (WGS) entry which is preliminary data.</text>
</comment>
<name>A0A835LYR5_9MAGN</name>
<dbReference type="PANTHER" id="PTHR47374">
    <property type="entry name" value="ENDOSOME ANTIGEN-LIKE PROTEIN, PUTATIVE (DUF3444)-RELATED"/>
    <property type="match status" value="1"/>
</dbReference>
<keyword evidence="3" id="KW-1185">Reference proteome</keyword>
<dbReference type="SUPFAM" id="SSF46565">
    <property type="entry name" value="Chaperone J-domain"/>
    <property type="match status" value="1"/>
</dbReference>